<name>A0A372LTL8_9BACI</name>
<proteinExistence type="predicted"/>
<dbReference type="EMBL" id="QVTE01000001">
    <property type="protein sequence ID" value="RFU71533.1"/>
    <property type="molecule type" value="Genomic_DNA"/>
</dbReference>
<evidence type="ECO:0000313" key="1">
    <source>
        <dbReference type="EMBL" id="RFU71533.1"/>
    </source>
</evidence>
<comment type="caution">
    <text evidence="1">The sequence shown here is derived from an EMBL/GenBank/DDBJ whole genome shotgun (WGS) entry which is preliminary data.</text>
</comment>
<dbReference type="AlphaFoldDB" id="A0A372LTL8"/>
<protein>
    <submittedName>
        <fullName evidence="1">Uncharacterized protein</fullName>
    </submittedName>
</protein>
<feature type="non-terminal residue" evidence="1">
    <location>
        <position position="1"/>
    </location>
</feature>
<evidence type="ECO:0000313" key="2">
    <source>
        <dbReference type="Proteomes" id="UP000264541"/>
    </source>
</evidence>
<accession>A0A372LTL8</accession>
<gene>
    <name evidence="1" type="ORF">D0469_00005</name>
</gene>
<organism evidence="1 2">
    <name type="scientific">Peribacillus saganii</name>
    <dbReference type="NCBI Taxonomy" id="2303992"/>
    <lineage>
        <taxon>Bacteria</taxon>
        <taxon>Bacillati</taxon>
        <taxon>Bacillota</taxon>
        <taxon>Bacilli</taxon>
        <taxon>Bacillales</taxon>
        <taxon>Bacillaceae</taxon>
        <taxon>Peribacillus</taxon>
    </lineage>
</organism>
<dbReference type="Proteomes" id="UP000264541">
    <property type="component" value="Unassembled WGS sequence"/>
</dbReference>
<keyword evidence="2" id="KW-1185">Reference proteome</keyword>
<sequence>LAFFKTVLYKGYTLNGRGFFVIKKAFADNESGRDPRYRTRHGTASIPPHEIKQQLFEGVLVPTWP</sequence>
<reference evidence="1 2" key="1">
    <citation type="submission" date="2018-08" db="EMBL/GenBank/DDBJ databases">
        <title>Bacillus chawlae sp. nov., Bacillus glennii sp. nov., and Bacillus saganii sp. nov. Isolated from the Vehicle Assembly Building at Kennedy Space Center where the Viking Spacecraft were Assembled.</title>
        <authorList>
            <person name="Seuylemezian A."/>
            <person name="Vaishampayan P."/>
        </authorList>
    </citation>
    <scope>NUCLEOTIDE SEQUENCE [LARGE SCALE GENOMIC DNA]</scope>
    <source>
        <strain evidence="1 2">V47-23a</strain>
    </source>
</reference>
<dbReference type="RefSeq" id="WP_233522898.1">
    <property type="nucleotide sequence ID" value="NZ_QVTE01000001.1"/>
</dbReference>